<keyword evidence="7 15" id="KW-0418">Kinase</keyword>
<dbReference type="Pfam" id="PF06580">
    <property type="entry name" value="His_kinase"/>
    <property type="match status" value="1"/>
</dbReference>
<keyword evidence="2" id="KW-1003">Cell membrane</keyword>
<evidence type="ECO:0000313" key="15">
    <source>
        <dbReference type="EMBL" id="MBW7456548.1"/>
    </source>
</evidence>
<dbReference type="SUPFAM" id="SSF158472">
    <property type="entry name" value="HAMP domain-like"/>
    <property type="match status" value="1"/>
</dbReference>
<comment type="subcellular location">
    <subcellularLocation>
        <location evidence="1">Cell membrane</location>
        <topology evidence="1">Multi-pass membrane protein</topology>
    </subcellularLocation>
</comment>
<evidence type="ECO:0000256" key="13">
    <source>
        <dbReference type="SAM" id="Phobius"/>
    </source>
</evidence>
<feature type="transmembrane region" description="Helical" evidence="13">
    <location>
        <begin position="7"/>
        <end position="30"/>
    </location>
</feature>
<evidence type="ECO:0000256" key="12">
    <source>
        <dbReference type="SAM" id="Coils"/>
    </source>
</evidence>
<sequence>MRIKTKIVTLTFLAILLSVGLMGVSMYIYVNPILSRQTIRDNQTIVGKITQQVSYTLEDTVTYAKGIIVNDQLQALLKKTMVTDGYDYFSTVWKINTLLKEYNFLRDNIIVDMSIVDTHGKALELSGIYYSDLSGGWYDDFRNSHTYNGVSRPHIVVAPSNTSRLNVVTYVTNIYDKQNPSRSVYLGKLLINLNYAALVKPMLVEPSLGIKIIAFDKSEHTIYSPDPSSAAIPDELLKGPSQTQNVLFRAGQYYIFDSIPSSNWTITGTISKSKINANMKYFNYAIVYIFLICLLFMWIIIYPVAANVAKPLLKLVRGMRQVAKGEFHTNIVVTSGDEIEEAARVFNRMVKDIKKLLDESVLMEKKERELELKMFMLQINPHFISNTLNAIIYLARKANAPDIVTLTKAFISFLQTTIRNHPKMLSSIGDEMNYIDDYNMILKYRYNDAVEVIWQVDESCKAYKIPKMILYPLVENSIFHGILPALRKGWIRIHVSSDSNALKVSVEDNGVGISPGILDKLRGQMASPALEEDLDHIGLLNVNNRLKLLFGHTSILNIESTENEGTLIWFSLPLIFLTHDPKNV</sequence>
<dbReference type="InterPro" id="IPR050640">
    <property type="entry name" value="Bact_2-comp_sensor_kinase"/>
</dbReference>
<dbReference type="InterPro" id="IPR003594">
    <property type="entry name" value="HATPase_dom"/>
</dbReference>
<keyword evidence="16" id="KW-1185">Reference proteome</keyword>
<evidence type="ECO:0000256" key="5">
    <source>
        <dbReference type="ARBA" id="ARBA00022692"/>
    </source>
</evidence>
<feature type="transmembrane region" description="Helical" evidence="13">
    <location>
        <begin position="281"/>
        <end position="305"/>
    </location>
</feature>
<organism evidence="15 16">
    <name type="scientific">Paenibacillus sepulcri</name>
    <dbReference type="NCBI Taxonomy" id="359917"/>
    <lineage>
        <taxon>Bacteria</taxon>
        <taxon>Bacillati</taxon>
        <taxon>Bacillota</taxon>
        <taxon>Bacilli</taxon>
        <taxon>Bacillales</taxon>
        <taxon>Paenibacillaceae</taxon>
        <taxon>Paenibacillus</taxon>
    </lineage>
</organism>
<comment type="caution">
    <text evidence="15">The sequence shown here is derived from an EMBL/GenBank/DDBJ whole genome shotgun (WGS) entry which is preliminary data.</text>
</comment>
<evidence type="ECO:0000256" key="7">
    <source>
        <dbReference type="ARBA" id="ARBA00022777"/>
    </source>
</evidence>
<dbReference type="InterPro" id="IPR036890">
    <property type="entry name" value="HATPase_C_sf"/>
</dbReference>
<dbReference type="Pfam" id="PF00672">
    <property type="entry name" value="HAMP"/>
    <property type="match status" value="1"/>
</dbReference>
<keyword evidence="10" id="KW-0902">Two-component regulatory system</keyword>
<proteinExistence type="predicted"/>
<protein>
    <submittedName>
        <fullName evidence="15">Histidine kinase</fullName>
    </submittedName>
</protein>
<keyword evidence="5 13" id="KW-0812">Transmembrane</keyword>
<feature type="coiled-coil region" evidence="12">
    <location>
        <begin position="339"/>
        <end position="373"/>
    </location>
</feature>
<keyword evidence="8" id="KW-0067">ATP-binding</keyword>
<reference evidence="15 16" key="1">
    <citation type="submission" date="2021-07" db="EMBL/GenBank/DDBJ databases">
        <title>Paenibacillus radiodurans sp. nov., isolated from the southeastern edge of Tengger Desert.</title>
        <authorList>
            <person name="Zhang G."/>
        </authorList>
    </citation>
    <scope>NUCLEOTIDE SEQUENCE [LARGE SCALE GENOMIC DNA]</scope>
    <source>
        <strain evidence="15 16">CCM 7311</strain>
    </source>
</reference>
<dbReference type="InterPro" id="IPR003660">
    <property type="entry name" value="HAMP_dom"/>
</dbReference>
<evidence type="ECO:0000256" key="11">
    <source>
        <dbReference type="ARBA" id="ARBA00023136"/>
    </source>
</evidence>
<dbReference type="RefSeq" id="WP_210046826.1">
    <property type="nucleotide sequence ID" value="NZ_JBHLVU010000030.1"/>
</dbReference>
<dbReference type="Proteomes" id="UP001519887">
    <property type="component" value="Unassembled WGS sequence"/>
</dbReference>
<dbReference type="PANTHER" id="PTHR34220">
    <property type="entry name" value="SENSOR HISTIDINE KINASE YPDA"/>
    <property type="match status" value="1"/>
</dbReference>
<dbReference type="InterPro" id="IPR010559">
    <property type="entry name" value="Sig_transdc_His_kin_internal"/>
</dbReference>
<dbReference type="Gene3D" id="6.10.340.10">
    <property type="match status" value="1"/>
</dbReference>
<dbReference type="SMART" id="SM00387">
    <property type="entry name" value="HATPase_c"/>
    <property type="match status" value="1"/>
</dbReference>
<dbReference type="PROSITE" id="PS50885">
    <property type="entry name" value="HAMP"/>
    <property type="match status" value="1"/>
</dbReference>
<dbReference type="Pfam" id="PF02518">
    <property type="entry name" value="HATPase_c"/>
    <property type="match status" value="1"/>
</dbReference>
<name>A0ABS7C6K6_9BACL</name>
<gene>
    <name evidence="15" type="ORF">K0U00_21145</name>
</gene>
<evidence type="ECO:0000256" key="2">
    <source>
        <dbReference type="ARBA" id="ARBA00022475"/>
    </source>
</evidence>
<evidence type="ECO:0000313" key="16">
    <source>
        <dbReference type="Proteomes" id="UP001519887"/>
    </source>
</evidence>
<dbReference type="PANTHER" id="PTHR34220:SF11">
    <property type="entry name" value="SENSOR PROTEIN KINASE HPTS"/>
    <property type="match status" value="1"/>
</dbReference>
<dbReference type="EMBL" id="JAHZIK010000605">
    <property type="protein sequence ID" value="MBW7456548.1"/>
    <property type="molecule type" value="Genomic_DNA"/>
</dbReference>
<evidence type="ECO:0000256" key="6">
    <source>
        <dbReference type="ARBA" id="ARBA00022741"/>
    </source>
</evidence>
<evidence type="ECO:0000259" key="14">
    <source>
        <dbReference type="PROSITE" id="PS50885"/>
    </source>
</evidence>
<keyword evidence="9 13" id="KW-1133">Transmembrane helix</keyword>
<dbReference type="SUPFAM" id="SSF55874">
    <property type="entry name" value="ATPase domain of HSP90 chaperone/DNA topoisomerase II/histidine kinase"/>
    <property type="match status" value="1"/>
</dbReference>
<keyword evidence="6" id="KW-0547">Nucleotide-binding</keyword>
<dbReference type="GO" id="GO:0016301">
    <property type="term" value="F:kinase activity"/>
    <property type="evidence" value="ECO:0007669"/>
    <property type="project" value="UniProtKB-KW"/>
</dbReference>
<dbReference type="SMART" id="SM00304">
    <property type="entry name" value="HAMP"/>
    <property type="match status" value="1"/>
</dbReference>
<evidence type="ECO:0000256" key="3">
    <source>
        <dbReference type="ARBA" id="ARBA00022553"/>
    </source>
</evidence>
<dbReference type="CDD" id="cd06225">
    <property type="entry name" value="HAMP"/>
    <property type="match status" value="1"/>
</dbReference>
<keyword evidence="3" id="KW-0597">Phosphoprotein</keyword>
<feature type="domain" description="HAMP" evidence="14">
    <location>
        <begin position="306"/>
        <end position="358"/>
    </location>
</feature>
<accession>A0ABS7C6K6</accession>
<dbReference type="Gene3D" id="3.30.565.10">
    <property type="entry name" value="Histidine kinase-like ATPase, C-terminal domain"/>
    <property type="match status" value="1"/>
</dbReference>
<keyword evidence="4" id="KW-0808">Transferase</keyword>
<evidence type="ECO:0000256" key="1">
    <source>
        <dbReference type="ARBA" id="ARBA00004651"/>
    </source>
</evidence>
<evidence type="ECO:0000256" key="10">
    <source>
        <dbReference type="ARBA" id="ARBA00023012"/>
    </source>
</evidence>
<keyword evidence="11 13" id="KW-0472">Membrane</keyword>
<keyword evidence="12" id="KW-0175">Coiled coil</keyword>
<evidence type="ECO:0000256" key="4">
    <source>
        <dbReference type="ARBA" id="ARBA00022679"/>
    </source>
</evidence>
<evidence type="ECO:0000256" key="8">
    <source>
        <dbReference type="ARBA" id="ARBA00022840"/>
    </source>
</evidence>
<evidence type="ECO:0000256" key="9">
    <source>
        <dbReference type="ARBA" id="ARBA00022989"/>
    </source>
</evidence>